<dbReference type="AlphaFoldDB" id="A0A6A6E5I4"/>
<proteinExistence type="predicted"/>
<organism evidence="1 2">
    <name type="scientific">Zopfia rhizophila CBS 207.26</name>
    <dbReference type="NCBI Taxonomy" id="1314779"/>
    <lineage>
        <taxon>Eukaryota</taxon>
        <taxon>Fungi</taxon>
        <taxon>Dikarya</taxon>
        <taxon>Ascomycota</taxon>
        <taxon>Pezizomycotina</taxon>
        <taxon>Dothideomycetes</taxon>
        <taxon>Dothideomycetes incertae sedis</taxon>
        <taxon>Zopfiaceae</taxon>
        <taxon>Zopfia</taxon>
    </lineage>
</organism>
<sequence length="111" mass="12605">MMCEVVDPSGKDENYRCPARNEAHVASWPSTQNQSRHLPSNGHRLQFRLLAIPCIGATKTPKLSAEWRRSVWLVVLVIAISPTRDLELVEISRLGWETVFIEVSGLRRDIP</sequence>
<protein>
    <submittedName>
        <fullName evidence="1">Uncharacterized protein</fullName>
    </submittedName>
</protein>
<gene>
    <name evidence="1" type="ORF">K469DRAFT_705743</name>
</gene>
<evidence type="ECO:0000313" key="1">
    <source>
        <dbReference type="EMBL" id="KAF2187181.1"/>
    </source>
</evidence>
<keyword evidence="2" id="KW-1185">Reference proteome</keyword>
<accession>A0A6A6E5I4</accession>
<name>A0A6A6E5I4_9PEZI</name>
<dbReference type="EMBL" id="ML994628">
    <property type="protein sequence ID" value="KAF2187181.1"/>
    <property type="molecule type" value="Genomic_DNA"/>
</dbReference>
<reference evidence="1" key="1">
    <citation type="journal article" date="2020" name="Stud. Mycol.">
        <title>101 Dothideomycetes genomes: a test case for predicting lifestyles and emergence of pathogens.</title>
        <authorList>
            <person name="Haridas S."/>
            <person name="Albert R."/>
            <person name="Binder M."/>
            <person name="Bloem J."/>
            <person name="Labutti K."/>
            <person name="Salamov A."/>
            <person name="Andreopoulos B."/>
            <person name="Baker S."/>
            <person name="Barry K."/>
            <person name="Bills G."/>
            <person name="Bluhm B."/>
            <person name="Cannon C."/>
            <person name="Castanera R."/>
            <person name="Culley D."/>
            <person name="Daum C."/>
            <person name="Ezra D."/>
            <person name="Gonzalez J."/>
            <person name="Henrissat B."/>
            <person name="Kuo A."/>
            <person name="Liang C."/>
            <person name="Lipzen A."/>
            <person name="Lutzoni F."/>
            <person name="Magnuson J."/>
            <person name="Mondo S."/>
            <person name="Nolan M."/>
            <person name="Ohm R."/>
            <person name="Pangilinan J."/>
            <person name="Park H.-J."/>
            <person name="Ramirez L."/>
            <person name="Alfaro M."/>
            <person name="Sun H."/>
            <person name="Tritt A."/>
            <person name="Yoshinaga Y."/>
            <person name="Zwiers L.-H."/>
            <person name="Turgeon B."/>
            <person name="Goodwin S."/>
            <person name="Spatafora J."/>
            <person name="Crous P."/>
            <person name="Grigoriev I."/>
        </authorList>
    </citation>
    <scope>NUCLEOTIDE SEQUENCE</scope>
    <source>
        <strain evidence="1">CBS 207.26</strain>
    </source>
</reference>
<evidence type="ECO:0000313" key="2">
    <source>
        <dbReference type="Proteomes" id="UP000800200"/>
    </source>
</evidence>
<dbReference type="Proteomes" id="UP000800200">
    <property type="component" value="Unassembled WGS sequence"/>
</dbReference>